<proteinExistence type="predicted"/>
<comment type="caution">
    <text evidence="1">The sequence shown here is derived from an EMBL/GenBank/DDBJ whole genome shotgun (WGS) entry which is preliminary data.</text>
</comment>
<protein>
    <submittedName>
        <fullName evidence="1">Uncharacterized protein</fullName>
    </submittedName>
</protein>
<organism evidence="1 2">
    <name type="scientific">Eretmocerus hayati</name>
    <dbReference type="NCBI Taxonomy" id="131215"/>
    <lineage>
        <taxon>Eukaryota</taxon>
        <taxon>Metazoa</taxon>
        <taxon>Ecdysozoa</taxon>
        <taxon>Arthropoda</taxon>
        <taxon>Hexapoda</taxon>
        <taxon>Insecta</taxon>
        <taxon>Pterygota</taxon>
        <taxon>Neoptera</taxon>
        <taxon>Endopterygota</taxon>
        <taxon>Hymenoptera</taxon>
        <taxon>Apocrita</taxon>
        <taxon>Proctotrupomorpha</taxon>
        <taxon>Chalcidoidea</taxon>
        <taxon>Aphelinidae</taxon>
        <taxon>Aphelininae</taxon>
        <taxon>Eretmocerus</taxon>
    </lineage>
</organism>
<evidence type="ECO:0000313" key="1">
    <source>
        <dbReference type="EMBL" id="KAJ8672053.1"/>
    </source>
</evidence>
<accession>A0ACC2NLJ9</accession>
<gene>
    <name evidence="1" type="ORF">QAD02_003312</name>
</gene>
<name>A0ACC2NLJ9_9HYME</name>
<dbReference type="Proteomes" id="UP001239111">
    <property type="component" value="Chromosome 3"/>
</dbReference>
<dbReference type="EMBL" id="CM056743">
    <property type="protein sequence ID" value="KAJ8672053.1"/>
    <property type="molecule type" value="Genomic_DNA"/>
</dbReference>
<sequence>MGQFQSREEQDKLLEAGLVSILASQLGSSLEEVQLPAMTCLANVCYKNQEAASIVVQTMMVNDPDGRSILDILGCLMSRNKNRHLQLAAARCVTYVYRANALMPSDPRVIFKALPCLIRICHRNHPDAARIAAAEMLAYLTEVDTDLQRLASITDHLIPTLAEFLKPNVQNYVHESIRVEFLDRSKQQDMTPEFLLVLS</sequence>
<reference evidence="1" key="1">
    <citation type="submission" date="2023-04" db="EMBL/GenBank/DDBJ databases">
        <title>A chromosome-level genome assembly of the parasitoid wasp Eretmocerus hayati.</title>
        <authorList>
            <person name="Zhong Y."/>
            <person name="Liu S."/>
            <person name="Liu Y."/>
        </authorList>
    </citation>
    <scope>NUCLEOTIDE SEQUENCE</scope>
    <source>
        <strain evidence="1">ZJU_SS_LIU_2023</strain>
    </source>
</reference>
<evidence type="ECO:0000313" key="2">
    <source>
        <dbReference type="Proteomes" id="UP001239111"/>
    </source>
</evidence>
<keyword evidence="2" id="KW-1185">Reference proteome</keyword>